<comment type="caution">
    <text evidence="1">The sequence shown here is derived from an EMBL/GenBank/DDBJ whole genome shotgun (WGS) entry which is preliminary data.</text>
</comment>
<accession>A0A069D3P9</accession>
<dbReference type="AlphaFoldDB" id="A0A069D3P9"/>
<evidence type="ECO:0000313" key="1">
    <source>
        <dbReference type="EMBL" id="GAK37032.1"/>
    </source>
</evidence>
<sequence>MARLKSEEIYAWKFAHFYKYTPLNHESEESCQEQIYILLTGKPGSNKERQDFGKT</sequence>
<keyword evidence="2" id="KW-1185">Reference proteome</keyword>
<evidence type="ECO:0000313" key="2">
    <source>
        <dbReference type="Proteomes" id="UP000027601"/>
    </source>
</evidence>
<dbReference type="Proteomes" id="UP000027601">
    <property type="component" value="Unassembled WGS sequence"/>
</dbReference>
<proteinExistence type="predicted"/>
<dbReference type="EMBL" id="BAJS01000013">
    <property type="protein sequence ID" value="GAK37032.1"/>
    <property type="molecule type" value="Genomic_DNA"/>
</dbReference>
<protein>
    <submittedName>
        <fullName evidence="1">Uncharacterized protein</fullName>
    </submittedName>
</protein>
<organism evidence="1 2">
    <name type="scientific">Bacteroides graminisolvens DSM 19988 = JCM 15093</name>
    <dbReference type="NCBI Taxonomy" id="1121097"/>
    <lineage>
        <taxon>Bacteria</taxon>
        <taxon>Pseudomonadati</taxon>
        <taxon>Bacteroidota</taxon>
        <taxon>Bacteroidia</taxon>
        <taxon>Bacteroidales</taxon>
        <taxon>Bacteroidaceae</taxon>
        <taxon>Bacteroides</taxon>
    </lineage>
</organism>
<gene>
    <name evidence="1" type="ORF">JCM15093_2248</name>
</gene>
<name>A0A069D3P9_9BACE</name>
<reference evidence="1 2" key="1">
    <citation type="journal article" date="2015" name="Microbes Environ.">
        <title>Distribution and evolution of nitrogen fixation genes in the phylum bacteroidetes.</title>
        <authorList>
            <person name="Inoue J."/>
            <person name="Oshima K."/>
            <person name="Suda W."/>
            <person name="Sakamoto M."/>
            <person name="Iino T."/>
            <person name="Noda S."/>
            <person name="Hongoh Y."/>
            <person name="Hattori M."/>
            <person name="Ohkuma M."/>
        </authorList>
    </citation>
    <scope>NUCLEOTIDE SEQUENCE [LARGE SCALE GENOMIC DNA]</scope>
    <source>
        <strain evidence="1 2">JCM 15093</strain>
    </source>
</reference>